<proteinExistence type="predicted"/>
<accession>A0A106EB46</accession>
<sequence length="98" mass="10465">MKTVKLAALFVTATLSLGIATQAAFAQTQTQTQTRGKTRADVVNELKQAQHDGTVPTSKTQYPPTGEIVARNKELHGISVHAGEKAPQADNHDSLATR</sequence>
<comment type="caution">
    <text evidence="3">The sequence shown here is derived from an EMBL/GenBank/DDBJ whole genome shotgun (WGS) entry which is preliminary data.</text>
</comment>
<name>A0A106EB46_9BURK</name>
<evidence type="ECO:0000256" key="2">
    <source>
        <dbReference type="SAM" id="SignalP"/>
    </source>
</evidence>
<keyword evidence="2" id="KW-0732">Signal</keyword>
<reference evidence="3 4" key="1">
    <citation type="submission" date="2015-11" db="EMBL/GenBank/DDBJ databases">
        <title>Expanding the genomic diversity of Burkholderia species for the development of highly accurate diagnostics.</title>
        <authorList>
            <person name="Sahl J."/>
            <person name="Keim P."/>
            <person name="Wagner D."/>
        </authorList>
    </citation>
    <scope>NUCLEOTIDE SEQUENCE [LARGE SCALE GENOMIC DNA]</scope>
    <source>
        <strain evidence="3 4">MSMB1301WGS</strain>
    </source>
</reference>
<evidence type="ECO:0008006" key="5">
    <source>
        <dbReference type="Google" id="ProtNLM"/>
    </source>
</evidence>
<evidence type="ECO:0000256" key="1">
    <source>
        <dbReference type="SAM" id="MobiDB-lite"/>
    </source>
</evidence>
<keyword evidence="4" id="KW-1185">Reference proteome</keyword>
<dbReference type="AlphaFoldDB" id="A0A106EB46"/>
<organism evidence="3 4">
    <name type="scientific">Burkholderia territorii</name>
    <dbReference type="NCBI Taxonomy" id="1503055"/>
    <lineage>
        <taxon>Bacteria</taxon>
        <taxon>Pseudomonadati</taxon>
        <taxon>Pseudomonadota</taxon>
        <taxon>Betaproteobacteria</taxon>
        <taxon>Burkholderiales</taxon>
        <taxon>Burkholderiaceae</taxon>
        <taxon>Burkholderia</taxon>
        <taxon>Burkholderia cepacia complex</taxon>
    </lineage>
</organism>
<protein>
    <recommendedName>
        <fullName evidence="5">DUF4148 domain-containing protein</fullName>
    </recommendedName>
</protein>
<feature type="signal peptide" evidence="2">
    <location>
        <begin position="1"/>
        <end position="26"/>
    </location>
</feature>
<feature type="chain" id="PRO_5007126355" description="DUF4148 domain-containing protein" evidence="2">
    <location>
        <begin position="27"/>
        <end position="98"/>
    </location>
</feature>
<dbReference type="RefSeq" id="WP_060110563.1">
    <property type="nucleotide sequence ID" value="NZ_LPEQ01000143.1"/>
</dbReference>
<feature type="region of interest" description="Disordered" evidence="1">
    <location>
        <begin position="79"/>
        <end position="98"/>
    </location>
</feature>
<evidence type="ECO:0000313" key="4">
    <source>
        <dbReference type="Proteomes" id="UP000062317"/>
    </source>
</evidence>
<dbReference type="Proteomes" id="UP000062317">
    <property type="component" value="Unassembled WGS sequence"/>
</dbReference>
<dbReference type="Pfam" id="PF13663">
    <property type="entry name" value="DUF4148"/>
    <property type="match status" value="1"/>
</dbReference>
<evidence type="ECO:0000313" key="3">
    <source>
        <dbReference type="EMBL" id="KVV36900.1"/>
    </source>
</evidence>
<dbReference type="EMBL" id="LPEQ01000143">
    <property type="protein sequence ID" value="KVV36900.1"/>
    <property type="molecule type" value="Genomic_DNA"/>
</dbReference>
<gene>
    <name evidence="3" type="ORF">WT27_20325</name>
</gene>
<dbReference type="InterPro" id="IPR025421">
    <property type="entry name" value="DUF4148"/>
</dbReference>